<sequence length="243" mass="25316">MREHDPADGGMPATGERPGIGEAAAPASGPAVEMPGDRPAPGWPGIAPTWTTSAKDAVTTSLGPGRLWATIGYGIVNEVYWPATGIPQIRDLGFIVAGPGGWFEVKRVGSYAVETPGPHIPLPAITHEGAGYRLRLEVLPDPLRDVLLVRYQLAGGGLRLYALLAPHMHGSGRHNTARAGQDLVAEKGGSVLRLQASCGFSRTSAGYRRQAQRAVGHHARRPGRLPSGLVAGCRRGGAGPGGN</sequence>
<dbReference type="InterPro" id="IPR011013">
    <property type="entry name" value="Gal_mutarotase_sf_dom"/>
</dbReference>
<protein>
    <recommendedName>
        <fullName evidence="2">Glucodextranase N-terminal domain-containing protein</fullName>
    </recommendedName>
</protein>
<dbReference type="Pfam" id="PF09137">
    <property type="entry name" value="Glucodextran_N"/>
    <property type="match status" value="1"/>
</dbReference>
<dbReference type="Proteomes" id="UP001301140">
    <property type="component" value="Unassembled WGS sequence"/>
</dbReference>
<organism evidence="3 4">
    <name type="scientific">Marinimicrococcus flavescens</name>
    <dbReference type="NCBI Taxonomy" id="3031815"/>
    <lineage>
        <taxon>Bacteria</taxon>
        <taxon>Pseudomonadati</taxon>
        <taxon>Pseudomonadota</taxon>
        <taxon>Alphaproteobacteria</taxon>
        <taxon>Geminicoccales</taxon>
        <taxon>Geminicoccaceae</taxon>
        <taxon>Marinimicrococcus</taxon>
    </lineage>
</organism>
<dbReference type="GO" id="GO:0030246">
    <property type="term" value="F:carbohydrate binding"/>
    <property type="evidence" value="ECO:0007669"/>
    <property type="project" value="InterPro"/>
</dbReference>
<name>A0AAP3XPR9_9PROT</name>
<feature type="compositionally biased region" description="Gly residues" evidence="1">
    <location>
        <begin position="234"/>
        <end position="243"/>
    </location>
</feature>
<dbReference type="SUPFAM" id="SSF74650">
    <property type="entry name" value="Galactose mutarotase-like"/>
    <property type="match status" value="1"/>
</dbReference>
<feature type="region of interest" description="Disordered" evidence="1">
    <location>
        <begin position="1"/>
        <end position="50"/>
    </location>
</feature>
<accession>A0AAP3XPR9</accession>
<feature type="region of interest" description="Disordered" evidence="1">
    <location>
        <begin position="213"/>
        <end position="243"/>
    </location>
</feature>
<proteinExistence type="predicted"/>
<dbReference type="AlphaFoldDB" id="A0AAP3XPR9"/>
<comment type="caution">
    <text evidence="3">The sequence shown here is derived from an EMBL/GenBank/DDBJ whole genome shotgun (WGS) entry which is preliminary data.</text>
</comment>
<dbReference type="EMBL" id="JARGEQ010000040">
    <property type="protein sequence ID" value="MDF1585749.1"/>
    <property type="molecule type" value="Genomic_DNA"/>
</dbReference>
<feature type="domain" description="Glucodextranase N-terminal" evidence="2">
    <location>
        <begin position="40"/>
        <end position="208"/>
    </location>
</feature>
<gene>
    <name evidence="3" type="ORF">PZ740_05030</name>
</gene>
<reference evidence="3 4" key="1">
    <citation type="submission" date="2023-03" db="EMBL/GenBank/DDBJ databases">
        <title>YIM 152171 draft genome.</title>
        <authorList>
            <person name="Yang Z."/>
        </authorList>
    </citation>
    <scope>NUCLEOTIDE SEQUENCE [LARGE SCALE GENOMIC DNA]</scope>
    <source>
        <strain evidence="3 4">YIM 152171</strain>
    </source>
</reference>
<dbReference type="InterPro" id="IPR014718">
    <property type="entry name" value="GH-type_carb-bd"/>
</dbReference>
<keyword evidence="4" id="KW-1185">Reference proteome</keyword>
<dbReference type="GO" id="GO:0005975">
    <property type="term" value="P:carbohydrate metabolic process"/>
    <property type="evidence" value="ECO:0007669"/>
    <property type="project" value="InterPro"/>
</dbReference>
<dbReference type="Gene3D" id="2.70.98.10">
    <property type="match status" value="1"/>
</dbReference>
<dbReference type="GO" id="GO:0003824">
    <property type="term" value="F:catalytic activity"/>
    <property type="evidence" value="ECO:0007669"/>
    <property type="project" value="InterPro"/>
</dbReference>
<dbReference type="InterPro" id="IPR015220">
    <property type="entry name" value="Glucodextranase_N"/>
</dbReference>
<evidence type="ECO:0000259" key="2">
    <source>
        <dbReference type="Pfam" id="PF09137"/>
    </source>
</evidence>
<evidence type="ECO:0000256" key="1">
    <source>
        <dbReference type="SAM" id="MobiDB-lite"/>
    </source>
</evidence>
<evidence type="ECO:0000313" key="4">
    <source>
        <dbReference type="Proteomes" id="UP001301140"/>
    </source>
</evidence>
<evidence type="ECO:0000313" key="3">
    <source>
        <dbReference type="EMBL" id="MDF1585749.1"/>
    </source>
</evidence>